<dbReference type="SUPFAM" id="SSF49562">
    <property type="entry name" value="C2 domain (Calcium/lipid-binding domain, CaLB)"/>
    <property type="match status" value="1"/>
</dbReference>
<evidence type="ECO:0000259" key="3">
    <source>
        <dbReference type="PROSITE" id="PS50004"/>
    </source>
</evidence>
<dbReference type="WBParaSite" id="BXY_0885800.1">
    <property type="protein sequence ID" value="BXY_0885800.1"/>
    <property type="gene ID" value="BXY_0885800"/>
</dbReference>
<keyword evidence="2" id="KW-0268">Exocytosis</keyword>
<evidence type="ECO:0000256" key="2">
    <source>
        <dbReference type="ARBA" id="ARBA00022483"/>
    </source>
</evidence>
<dbReference type="Pfam" id="PF00168">
    <property type="entry name" value="C2"/>
    <property type="match status" value="1"/>
</dbReference>
<dbReference type="Gene3D" id="2.60.40.150">
    <property type="entry name" value="C2 domain"/>
    <property type="match status" value="1"/>
</dbReference>
<dbReference type="SMART" id="SM00239">
    <property type="entry name" value="C2"/>
    <property type="match status" value="1"/>
</dbReference>
<dbReference type="PANTHER" id="PTHR45999:SF4">
    <property type="entry name" value="UNC-13-4A, ISOFORM B"/>
    <property type="match status" value="1"/>
</dbReference>
<dbReference type="eggNOG" id="ENOG502T2S0">
    <property type="taxonomic scope" value="Eukaryota"/>
</dbReference>
<proteinExistence type="inferred from homology"/>
<comment type="similarity">
    <text evidence="1">Belongs to the unc-13 family.</text>
</comment>
<organism evidence="4 5">
    <name type="scientific">Bursaphelenchus xylophilus</name>
    <name type="common">Pinewood nematode worm</name>
    <name type="synonym">Aphelenchoides xylophilus</name>
    <dbReference type="NCBI Taxonomy" id="6326"/>
    <lineage>
        <taxon>Eukaryota</taxon>
        <taxon>Metazoa</taxon>
        <taxon>Ecdysozoa</taxon>
        <taxon>Nematoda</taxon>
        <taxon>Chromadorea</taxon>
        <taxon>Rhabditida</taxon>
        <taxon>Tylenchina</taxon>
        <taxon>Tylenchomorpha</taxon>
        <taxon>Aphelenchoidea</taxon>
        <taxon>Aphelenchoididae</taxon>
        <taxon>Bursaphelenchus</taxon>
    </lineage>
</organism>
<dbReference type="GO" id="GO:0099503">
    <property type="term" value="C:secretory vesicle"/>
    <property type="evidence" value="ECO:0007669"/>
    <property type="project" value="TreeGrafter"/>
</dbReference>
<dbReference type="PANTHER" id="PTHR45999">
    <property type="entry name" value="UNC-13-4A, ISOFORM B"/>
    <property type="match status" value="1"/>
</dbReference>
<evidence type="ECO:0000313" key="5">
    <source>
        <dbReference type="WBParaSite" id="BXY_0885800.1"/>
    </source>
</evidence>
<dbReference type="InterPro" id="IPR035892">
    <property type="entry name" value="C2_domain_sf"/>
</dbReference>
<dbReference type="PROSITE" id="PS50004">
    <property type="entry name" value="C2"/>
    <property type="match status" value="1"/>
</dbReference>
<sequence length="951" mass="109998">MGKSLLEGCIRALVHHPEVVDYSQRLGLLEHIRQVLHYDEESFELLVKQEETSIEYLLDIEIQTCGGADQIEFMLQLDRCDEGSCATSNMILKSNKQISITLRHGQKSVLKVIRVPSDMKCKFKINKSHSMFKKWFEKNNVVLVVKTKHLDVDKETRFKINGINDAILKCKLKRDYENGERLELADLSCVLSMLSKSLKSEILFETTVAVLKIVCDFYKIEWSTCELLLVDRLLHLELDDKETNDYNYKMNHVEDYKEGRPKLMDDVAKNLVKRVDNYLSTLGDSAFFSLDFNFSDISRILRFFKPIVKVLNYLNHPNVIEVLSKKLKAKVEVAVSKVVSSLEVSNVAELSEIVDKLHMDMKKCNVIYSKLFRSFDLCYLQIVSENVEEKVFQLTDRQLSKALRALDSRNGQQLKEFTEGTMQLFDSLRQLSNFMKQETGILNLGGFEKYFYNACVFWTHGWRGIHIGFIKKCVEDSRDLEDQLPENPFQINDYKKHNVDIHESAILCLAFCKAFCDDVVCLDIQDDGMALLCYIQAISILADSVVIYSTKIHQQTLNCRLTYFELAEAANGIEHACDHLISNFERFLNLKNLITRLNPEEKDQIIGSVQKLLRVTERRCKDLSSDLIKNICVYKYDALRKQCEQIASPQRKIMRNGDQVDSLLNTVERLRNCLKGTLLPRLYYVAVDLLWKEIIHTFENYLIDGQNNGYYDIIYRSCEAVADLLSVDWKREKTDFLRSTLFMNRTPTVDLILQYCANLGDITLNTLIKENTPYATLKMGYVQTTNRYILLSLEIVSASNLPVLDTLSKSSDPYLRVELYPRCLFNLQDHPPCTTATRYKTLNPVWTESCQFLLREDLFFLHGASLCISILDQDVFSHNDLGGQAFYPLAAIPRLQTSENLKIFRIPLILPVKKQYNHQFQVRFCKDTEWAALNSLHVNISINTERILPKF</sequence>
<dbReference type="Proteomes" id="UP000095284">
    <property type="component" value="Unplaced"/>
</dbReference>
<dbReference type="InterPro" id="IPR052095">
    <property type="entry name" value="UNC-13_domain"/>
</dbReference>
<feature type="domain" description="C2" evidence="3">
    <location>
        <begin position="771"/>
        <end position="902"/>
    </location>
</feature>
<dbReference type="GO" id="GO:0006887">
    <property type="term" value="P:exocytosis"/>
    <property type="evidence" value="ECO:0007669"/>
    <property type="project" value="UniProtKB-KW"/>
</dbReference>
<dbReference type="AlphaFoldDB" id="A0A1I7S769"/>
<reference evidence="5" key="1">
    <citation type="submission" date="2016-11" db="UniProtKB">
        <authorList>
            <consortium name="WormBaseParasite"/>
        </authorList>
    </citation>
    <scope>IDENTIFICATION</scope>
</reference>
<dbReference type="InterPro" id="IPR000008">
    <property type="entry name" value="C2_dom"/>
</dbReference>
<evidence type="ECO:0000256" key="1">
    <source>
        <dbReference type="ARBA" id="ARBA00005823"/>
    </source>
</evidence>
<name>A0A1I7S769_BURXY</name>
<protein>
    <submittedName>
        <fullName evidence="5">C2 domain-containing protein</fullName>
    </submittedName>
</protein>
<accession>A0A1I7S769</accession>
<evidence type="ECO:0000313" key="4">
    <source>
        <dbReference type="Proteomes" id="UP000095284"/>
    </source>
</evidence>